<dbReference type="PROSITE" id="PS51257">
    <property type="entry name" value="PROKAR_LIPOPROTEIN"/>
    <property type="match status" value="1"/>
</dbReference>
<dbReference type="Proteomes" id="UP001596101">
    <property type="component" value="Unassembled WGS sequence"/>
</dbReference>
<feature type="domain" description="Pyrrolo-quinoline quinone repeat" evidence="1">
    <location>
        <begin position="306"/>
        <end position="389"/>
    </location>
</feature>
<evidence type="ECO:0000313" key="3">
    <source>
        <dbReference type="Proteomes" id="UP001596101"/>
    </source>
</evidence>
<protein>
    <submittedName>
        <fullName evidence="2">PQQ-binding-like beta-propeller repeat protein</fullName>
    </submittedName>
</protein>
<dbReference type="PANTHER" id="PTHR34512">
    <property type="entry name" value="CELL SURFACE PROTEIN"/>
    <property type="match status" value="1"/>
</dbReference>
<feature type="domain" description="Pyrrolo-quinoline quinone repeat" evidence="1">
    <location>
        <begin position="418"/>
        <end position="613"/>
    </location>
</feature>
<dbReference type="InterPro" id="IPR011047">
    <property type="entry name" value="Quinoprotein_ADH-like_sf"/>
</dbReference>
<comment type="caution">
    <text evidence="2">The sequence shown here is derived from an EMBL/GenBank/DDBJ whole genome shotgun (WGS) entry which is preliminary data.</text>
</comment>
<proteinExistence type="predicted"/>
<sequence length="642" mass="67163">MGFGKSAIAGMLVAVFVAGCGGGGGGSAGPGSPSGGTSGTTTTPVVADGSWLTLTPGTVSLKTYQGETVHFTVRATSSKTFDKPFNVAVIDDKGLVSPQISISKQSDLDYIVGLQTAMLAAGTHTTRLQVRLCEDDPKVCAKPLPGSPWSVPLTVDVAAAAQAQERMTFTPAAPDLVAYEGEPMSMQLGITVNSTFDVPVSVGVSGGTGVLAPGITVTQESRTQYRAKLTTLASLAQGDYTASLEVRLCYDNASECKNPVVGSPWRVPVKVAVKAGTNLTTLAAIPGLAPWSNADGNAAHNAYVPASFDPARFTRRWSKPDTELGIITAPAIENGKLFTVASTAYATRELIAIDEGSGNVLWRSDLGAAGAVNPPAVANGRVFVTSPRSVLSFSMFDQALNILLSTRMNRFISECRSSLTVADGMVYSSFDRVSKYDPAPRAVAWDNALDTTIVCAPAVDGALAYVYTSNQVRALNTADGSTAYTIADQGAPLTVPVATQMVLGDGMGFVIDHNRLLGFDLRARTRAWVIEGKPVGQAVVANGIVYSLAEDGNAVEARAAATGALQWKSVGLTNWSLYTPFERMVVTSNLLFVSAPNATVALDLATRQVVWSYPLGGELAISDRGVLYIFGTNGKQVAINLR</sequence>
<accession>A0ABW0MTN3</accession>
<dbReference type="InterPro" id="IPR015943">
    <property type="entry name" value="WD40/YVTN_repeat-like_dom_sf"/>
</dbReference>
<dbReference type="Gene3D" id="2.130.10.10">
    <property type="entry name" value="YVTN repeat-like/Quinoprotein amine dehydrogenase"/>
    <property type="match status" value="2"/>
</dbReference>
<dbReference type="Pfam" id="PF13360">
    <property type="entry name" value="PQQ_2"/>
    <property type="match status" value="2"/>
</dbReference>
<dbReference type="EMBL" id="JBHSMR010000015">
    <property type="protein sequence ID" value="MFC5481235.1"/>
    <property type="molecule type" value="Genomic_DNA"/>
</dbReference>
<reference evidence="3" key="1">
    <citation type="journal article" date="2019" name="Int. J. Syst. Evol. Microbiol.">
        <title>The Global Catalogue of Microorganisms (GCM) 10K type strain sequencing project: providing services to taxonomists for standard genome sequencing and annotation.</title>
        <authorList>
            <consortium name="The Broad Institute Genomics Platform"/>
            <consortium name="The Broad Institute Genome Sequencing Center for Infectious Disease"/>
            <person name="Wu L."/>
            <person name="Ma J."/>
        </authorList>
    </citation>
    <scope>NUCLEOTIDE SEQUENCE [LARGE SCALE GENOMIC DNA]</scope>
    <source>
        <strain evidence="3">CCUG 43111</strain>
    </source>
</reference>
<evidence type="ECO:0000259" key="1">
    <source>
        <dbReference type="Pfam" id="PF13360"/>
    </source>
</evidence>
<evidence type="ECO:0000313" key="2">
    <source>
        <dbReference type="EMBL" id="MFC5481235.1"/>
    </source>
</evidence>
<name>A0ABW0MTN3_9BURK</name>
<dbReference type="InterPro" id="IPR002372">
    <property type="entry name" value="PQQ_rpt_dom"/>
</dbReference>
<organism evidence="2 3">
    <name type="scientific">Massilia suwonensis</name>
    <dbReference type="NCBI Taxonomy" id="648895"/>
    <lineage>
        <taxon>Bacteria</taxon>
        <taxon>Pseudomonadati</taxon>
        <taxon>Pseudomonadota</taxon>
        <taxon>Betaproteobacteria</taxon>
        <taxon>Burkholderiales</taxon>
        <taxon>Oxalobacteraceae</taxon>
        <taxon>Telluria group</taxon>
        <taxon>Massilia</taxon>
    </lineage>
</organism>
<dbReference type="SUPFAM" id="SSF50998">
    <property type="entry name" value="Quinoprotein alcohol dehydrogenase-like"/>
    <property type="match status" value="1"/>
</dbReference>
<keyword evidence="3" id="KW-1185">Reference proteome</keyword>
<gene>
    <name evidence="2" type="ORF">ACFPQ5_23830</name>
</gene>
<dbReference type="RefSeq" id="WP_379761524.1">
    <property type="nucleotide sequence ID" value="NZ_JBHSMR010000015.1"/>
</dbReference>
<dbReference type="PANTHER" id="PTHR34512:SF30">
    <property type="entry name" value="OUTER MEMBRANE PROTEIN ASSEMBLY FACTOR BAMB"/>
    <property type="match status" value="1"/>
</dbReference>